<gene>
    <name evidence="2" type="ORF">ABO01nite_11140</name>
</gene>
<sequence length="97" mass="11025">MSAKSCVSAIVIVADDHHSSCRTLLRDIAVLARQDAGCLRFVVYEDRENRGRFAINEEWEDEVSLQHHLETDHVLKVFDEIGKLGGKIENMWCAVVE</sequence>
<evidence type="ECO:0000313" key="2">
    <source>
        <dbReference type="EMBL" id="GEL53107.1"/>
    </source>
</evidence>
<proteinExistence type="predicted"/>
<dbReference type="InterPro" id="IPR011008">
    <property type="entry name" value="Dimeric_a/b-barrel"/>
</dbReference>
<feature type="domain" description="ABM" evidence="1">
    <location>
        <begin position="5"/>
        <end position="96"/>
    </location>
</feature>
<dbReference type="Pfam" id="PF03992">
    <property type="entry name" value="ABM"/>
    <property type="match status" value="1"/>
</dbReference>
<accession>A0AAN4R2D2</accession>
<dbReference type="SUPFAM" id="SSF54909">
    <property type="entry name" value="Dimeric alpha+beta barrel"/>
    <property type="match status" value="1"/>
</dbReference>
<protein>
    <recommendedName>
        <fullName evidence="1">ABM domain-containing protein</fullName>
    </recommendedName>
</protein>
<name>A0AAN4R2D2_9PROT</name>
<organism evidence="2 3">
    <name type="scientific">Asaia bogorensis NBRC 16594</name>
    <dbReference type="NCBI Taxonomy" id="1231624"/>
    <lineage>
        <taxon>Bacteria</taxon>
        <taxon>Pseudomonadati</taxon>
        <taxon>Pseudomonadota</taxon>
        <taxon>Alphaproteobacteria</taxon>
        <taxon>Acetobacterales</taxon>
        <taxon>Acetobacteraceae</taxon>
        <taxon>Asaia</taxon>
    </lineage>
</organism>
<comment type="caution">
    <text evidence="2">The sequence shown here is derived from an EMBL/GenBank/DDBJ whole genome shotgun (WGS) entry which is preliminary data.</text>
</comment>
<dbReference type="EMBL" id="BJVS01000002">
    <property type="protein sequence ID" value="GEL53107.1"/>
    <property type="molecule type" value="Genomic_DNA"/>
</dbReference>
<dbReference type="AlphaFoldDB" id="A0AAN4R2D2"/>
<dbReference type="InterPro" id="IPR007138">
    <property type="entry name" value="ABM_dom"/>
</dbReference>
<dbReference type="Proteomes" id="UP000321287">
    <property type="component" value="Unassembled WGS sequence"/>
</dbReference>
<evidence type="ECO:0000313" key="3">
    <source>
        <dbReference type="Proteomes" id="UP000321287"/>
    </source>
</evidence>
<dbReference type="PROSITE" id="PS51725">
    <property type="entry name" value="ABM"/>
    <property type="match status" value="1"/>
</dbReference>
<keyword evidence="3" id="KW-1185">Reference proteome</keyword>
<dbReference type="Gene3D" id="3.30.70.100">
    <property type="match status" value="1"/>
</dbReference>
<reference evidence="2 3" key="1">
    <citation type="submission" date="2019-07" db="EMBL/GenBank/DDBJ databases">
        <title>Whole genome shotgun sequence of Asaia bogorensis NBRC 16594.</title>
        <authorList>
            <person name="Hosoyama A."/>
            <person name="Uohara A."/>
            <person name="Ohji S."/>
            <person name="Ichikawa N."/>
        </authorList>
    </citation>
    <scope>NUCLEOTIDE SEQUENCE [LARGE SCALE GENOMIC DNA]</scope>
    <source>
        <strain evidence="2 3">NBRC 16594</strain>
    </source>
</reference>
<evidence type="ECO:0000259" key="1">
    <source>
        <dbReference type="PROSITE" id="PS51725"/>
    </source>
</evidence>